<dbReference type="EMBL" id="MU274902">
    <property type="protein sequence ID" value="KAI0093176.1"/>
    <property type="molecule type" value="Genomic_DNA"/>
</dbReference>
<keyword evidence="2" id="KW-1185">Reference proteome</keyword>
<feature type="non-terminal residue" evidence="1">
    <location>
        <position position="1"/>
    </location>
</feature>
<comment type="caution">
    <text evidence="1">The sequence shown here is derived from an EMBL/GenBank/DDBJ whole genome shotgun (WGS) entry which is preliminary data.</text>
</comment>
<reference evidence="1" key="1">
    <citation type="journal article" date="2021" name="Environ. Microbiol.">
        <title>Gene family expansions and transcriptome signatures uncover fungal adaptations to wood decay.</title>
        <authorList>
            <person name="Hage H."/>
            <person name="Miyauchi S."/>
            <person name="Viragh M."/>
            <person name="Drula E."/>
            <person name="Min B."/>
            <person name="Chaduli D."/>
            <person name="Navarro D."/>
            <person name="Favel A."/>
            <person name="Norest M."/>
            <person name="Lesage-Meessen L."/>
            <person name="Balint B."/>
            <person name="Merenyi Z."/>
            <person name="de Eugenio L."/>
            <person name="Morin E."/>
            <person name="Martinez A.T."/>
            <person name="Baldrian P."/>
            <person name="Stursova M."/>
            <person name="Martinez M.J."/>
            <person name="Novotny C."/>
            <person name="Magnuson J.K."/>
            <person name="Spatafora J.W."/>
            <person name="Maurice S."/>
            <person name="Pangilinan J."/>
            <person name="Andreopoulos W."/>
            <person name="LaButti K."/>
            <person name="Hundley H."/>
            <person name="Na H."/>
            <person name="Kuo A."/>
            <person name="Barry K."/>
            <person name="Lipzen A."/>
            <person name="Henrissat B."/>
            <person name="Riley R."/>
            <person name="Ahrendt S."/>
            <person name="Nagy L.G."/>
            <person name="Grigoriev I.V."/>
            <person name="Martin F."/>
            <person name="Rosso M.N."/>
        </authorList>
    </citation>
    <scope>NUCLEOTIDE SEQUENCE</scope>
    <source>
        <strain evidence="1">CBS 384.51</strain>
    </source>
</reference>
<organism evidence="1 2">
    <name type="scientific">Irpex rosettiformis</name>
    <dbReference type="NCBI Taxonomy" id="378272"/>
    <lineage>
        <taxon>Eukaryota</taxon>
        <taxon>Fungi</taxon>
        <taxon>Dikarya</taxon>
        <taxon>Basidiomycota</taxon>
        <taxon>Agaricomycotina</taxon>
        <taxon>Agaricomycetes</taxon>
        <taxon>Polyporales</taxon>
        <taxon>Irpicaceae</taxon>
        <taxon>Irpex</taxon>
    </lineage>
</organism>
<name>A0ACB8UG87_9APHY</name>
<gene>
    <name evidence="1" type="ORF">BDY19DRAFT_989841</name>
</gene>
<proteinExistence type="predicted"/>
<evidence type="ECO:0000313" key="1">
    <source>
        <dbReference type="EMBL" id="KAI0093176.1"/>
    </source>
</evidence>
<evidence type="ECO:0000313" key="2">
    <source>
        <dbReference type="Proteomes" id="UP001055072"/>
    </source>
</evidence>
<accession>A0ACB8UG87</accession>
<dbReference type="Proteomes" id="UP001055072">
    <property type="component" value="Unassembled WGS sequence"/>
</dbReference>
<protein>
    <submittedName>
        <fullName evidence="1">Uncharacterized protein</fullName>
    </submittedName>
</protein>
<sequence length="336" mass="36333">LKIVNAALGEEIADETSRSSLRLVYSGPGADDSDDEDEDEDEDSDRLAPVATVLCSLTPGKIEQATLDIILEGGQAVAFENTGKNVIYITGNFIDQVPHDDPPSEDELGIPEDDEEAFRLEDVSSDVEVEADGLADDEEEDVSMGEPEPQEQPPKANSKKRHLDEDAKEKNDLSKAEKKKQKKLKGEAGEAVPVAVEEAVQKKEKKKSKKHEKQNEEAPKGDSAKSAREVTGGVKIQDVKPGEGAEAKKGDTVRMRYIGKLDDGTVFDSNTKGKAFEFTLGDGDVIKGWDVGIVGMKKGGERVLVIPPSMGYGKRKQSGIPPSSTLTFEVTLLKIV</sequence>